<sequence length="46" mass="4859">MPSLNPSTPHGHPHHAHRASSVRISVVEGTLLLLLTVVICVALLAL</sequence>
<evidence type="ECO:0000313" key="2">
    <source>
        <dbReference type="EMBL" id="SDO85846.1"/>
    </source>
</evidence>
<keyword evidence="3" id="KW-1185">Reference proteome</keyword>
<dbReference type="RefSeq" id="WP_157695349.1">
    <property type="nucleotide sequence ID" value="NZ_LT629710.1"/>
</dbReference>
<feature type="transmembrane region" description="Helical" evidence="1">
    <location>
        <begin position="20"/>
        <end position="45"/>
    </location>
</feature>
<gene>
    <name evidence="2" type="ORF">SAMN04515671_2149</name>
</gene>
<keyword evidence="1" id="KW-0472">Membrane</keyword>
<proteinExistence type="predicted"/>
<keyword evidence="1" id="KW-1133">Transmembrane helix</keyword>
<evidence type="ECO:0000313" key="3">
    <source>
        <dbReference type="Proteomes" id="UP000198741"/>
    </source>
</evidence>
<keyword evidence="1" id="KW-0812">Transmembrane</keyword>
<evidence type="ECO:0000256" key="1">
    <source>
        <dbReference type="SAM" id="Phobius"/>
    </source>
</evidence>
<organism evidence="2 3">
    <name type="scientific">Nakamurella panacisegetis</name>
    <dbReference type="NCBI Taxonomy" id="1090615"/>
    <lineage>
        <taxon>Bacteria</taxon>
        <taxon>Bacillati</taxon>
        <taxon>Actinomycetota</taxon>
        <taxon>Actinomycetes</taxon>
        <taxon>Nakamurellales</taxon>
        <taxon>Nakamurellaceae</taxon>
        <taxon>Nakamurella</taxon>
    </lineage>
</organism>
<dbReference type="AlphaFoldDB" id="A0A1H0N012"/>
<protein>
    <submittedName>
        <fullName evidence="2">Uncharacterized protein</fullName>
    </submittedName>
</protein>
<dbReference type="Proteomes" id="UP000198741">
    <property type="component" value="Chromosome I"/>
</dbReference>
<reference evidence="2 3" key="1">
    <citation type="submission" date="2016-10" db="EMBL/GenBank/DDBJ databases">
        <authorList>
            <person name="de Groot N.N."/>
        </authorList>
    </citation>
    <scope>NUCLEOTIDE SEQUENCE [LARGE SCALE GENOMIC DNA]</scope>
    <source>
        <strain evidence="3">P4-7,KCTC 19426,CECT 7604</strain>
    </source>
</reference>
<accession>A0A1H0N012</accession>
<dbReference type="EMBL" id="LT629710">
    <property type="protein sequence ID" value="SDO85846.1"/>
    <property type="molecule type" value="Genomic_DNA"/>
</dbReference>
<name>A0A1H0N012_9ACTN</name>